<gene>
    <name evidence="1" type="ORF">AWB70_04028</name>
</gene>
<dbReference type="EMBL" id="FCNY02000010">
    <property type="protein sequence ID" value="SAL50176.1"/>
    <property type="molecule type" value="Genomic_DNA"/>
</dbReference>
<sequence length="29" mass="3117">MTTYRAAYIPPEPGSNGVGVLLTTHEHCT</sequence>
<evidence type="ECO:0000313" key="1">
    <source>
        <dbReference type="EMBL" id="SAL50176.1"/>
    </source>
</evidence>
<organism evidence="1 2">
    <name type="scientific">Caballeronia cordobensis</name>
    <name type="common">Burkholderia cordobensis</name>
    <dbReference type="NCBI Taxonomy" id="1353886"/>
    <lineage>
        <taxon>Bacteria</taxon>
        <taxon>Pseudomonadati</taxon>
        <taxon>Pseudomonadota</taxon>
        <taxon>Betaproteobacteria</taxon>
        <taxon>Burkholderiales</taxon>
        <taxon>Burkholderiaceae</taxon>
        <taxon>Caballeronia</taxon>
    </lineage>
</organism>
<reference evidence="2" key="1">
    <citation type="submission" date="2016-01" db="EMBL/GenBank/DDBJ databases">
        <authorList>
            <person name="Peeters C."/>
        </authorList>
    </citation>
    <scope>NUCLEOTIDE SEQUENCE [LARGE SCALE GENOMIC DNA]</scope>
</reference>
<keyword evidence="2" id="KW-1185">Reference proteome</keyword>
<evidence type="ECO:0000313" key="2">
    <source>
        <dbReference type="Proteomes" id="UP000054740"/>
    </source>
</evidence>
<name>A0A158I0V3_CABCO</name>
<protein>
    <submittedName>
        <fullName evidence="1">Uncharacterized protein</fullName>
    </submittedName>
</protein>
<dbReference type="Proteomes" id="UP000054740">
    <property type="component" value="Unassembled WGS sequence"/>
</dbReference>
<dbReference type="AlphaFoldDB" id="A0A158I0V3"/>
<proteinExistence type="predicted"/>
<accession>A0A158I0V3</accession>